<name>A0ABW8CH71_9ACTN</name>
<dbReference type="Pfam" id="PF19801">
    <property type="entry name" value="DUF6284"/>
    <property type="match status" value="1"/>
</dbReference>
<dbReference type="InterPro" id="IPR046251">
    <property type="entry name" value="DUF6284"/>
</dbReference>
<organism evidence="1 2">
    <name type="scientific">Streptomyces fildesensis</name>
    <dbReference type="NCBI Taxonomy" id="375757"/>
    <lineage>
        <taxon>Bacteria</taxon>
        <taxon>Bacillati</taxon>
        <taxon>Actinomycetota</taxon>
        <taxon>Actinomycetes</taxon>
        <taxon>Kitasatosporales</taxon>
        <taxon>Streptomycetaceae</taxon>
        <taxon>Streptomyces</taxon>
    </lineage>
</organism>
<proteinExistence type="predicted"/>
<dbReference type="Proteomes" id="UP001614394">
    <property type="component" value="Unassembled WGS sequence"/>
</dbReference>
<evidence type="ECO:0000313" key="2">
    <source>
        <dbReference type="Proteomes" id="UP001614394"/>
    </source>
</evidence>
<keyword evidence="2" id="KW-1185">Reference proteome</keyword>
<reference evidence="1 2" key="1">
    <citation type="submission" date="2024-10" db="EMBL/GenBank/DDBJ databases">
        <title>The Natural Products Discovery Center: Release of the First 8490 Sequenced Strains for Exploring Actinobacteria Biosynthetic Diversity.</title>
        <authorList>
            <person name="Kalkreuter E."/>
            <person name="Kautsar S.A."/>
            <person name="Yang D."/>
            <person name="Bader C.D."/>
            <person name="Teijaro C.N."/>
            <person name="Fluegel L."/>
            <person name="Davis C.M."/>
            <person name="Simpson J.R."/>
            <person name="Lauterbach L."/>
            <person name="Steele A.D."/>
            <person name="Gui C."/>
            <person name="Meng S."/>
            <person name="Li G."/>
            <person name="Viehrig K."/>
            <person name="Ye F."/>
            <person name="Su P."/>
            <person name="Kiefer A.F."/>
            <person name="Nichols A."/>
            <person name="Cepeda A.J."/>
            <person name="Yan W."/>
            <person name="Fan B."/>
            <person name="Jiang Y."/>
            <person name="Adhikari A."/>
            <person name="Zheng C.-J."/>
            <person name="Schuster L."/>
            <person name="Cowan T.M."/>
            <person name="Smanski M.J."/>
            <person name="Chevrette M.G."/>
            <person name="De Carvalho L.P.S."/>
            <person name="Shen B."/>
        </authorList>
    </citation>
    <scope>NUCLEOTIDE SEQUENCE [LARGE SCALE GENOMIC DNA]</scope>
    <source>
        <strain evidence="1 2">NPDC053399</strain>
    </source>
</reference>
<dbReference type="RefSeq" id="WP_399656776.1">
    <property type="nucleotide sequence ID" value="NZ_JBITYG010000014.1"/>
</dbReference>
<protein>
    <submittedName>
        <fullName evidence="1">DUF6284 family protein</fullName>
    </submittedName>
</protein>
<sequence length="88" mass="9755">MRFIGTVQAVVTAAEFDREPTVAELAGIEIEMPVILAEVELLDTQIMTLDRPASEVDMRRIRRAQRKVLAERRRLANLGRQAPAGVGA</sequence>
<gene>
    <name evidence="1" type="ORF">ACIGXA_35385</name>
</gene>
<comment type="caution">
    <text evidence="1">The sequence shown here is derived from an EMBL/GenBank/DDBJ whole genome shotgun (WGS) entry which is preliminary data.</text>
</comment>
<accession>A0ABW8CH71</accession>
<evidence type="ECO:0000313" key="1">
    <source>
        <dbReference type="EMBL" id="MFI9105802.1"/>
    </source>
</evidence>
<dbReference type="EMBL" id="JBITYG010000014">
    <property type="protein sequence ID" value="MFI9105802.1"/>
    <property type="molecule type" value="Genomic_DNA"/>
</dbReference>